<evidence type="ECO:0000313" key="3">
    <source>
        <dbReference type="Proteomes" id="UP001140979"/>
    </source>
</evidence>
<dbReference type="Proteomes" id="UP001140979">
    <property type="component" value="Unassembled WGS sequence"/>
</dbReference>
<dbReference type="Gene3D" id="2.60.120.650">
    <property type="entry name" value="Cupin"/>
    <property type="match status" value="1"/>
</dbReference>
<dbReference type="RefSeq" id="WP_274682483.1">
    <property type="nucleotide sequence ID" value="NZ_JAKNBA010000002.1"/>
</dbReference>
<evidence type="ECO:0000313" key="2">
    <source>
        <dbReference type="EMBL" id="MDE1240865.1"/>
    </source>
</evidence>
<dbReference type="Pfam" id="PF13621">
    <property type="entry name" value="Cupin_8"/>
    <property type="match status" value="1"/>
</dbReference>
<dbReference type="AlphaFoldDB" id="A0A9X4EY45"/>
<evidence type="ECO:0000259" key="1">
    <source>
        <dbReference type="PROSITE" id="PS51184"/>
    </source>
</evidence>
<dbReference type="PANTHER" id="PTHR12461">
    <property type="entry name" value="HYPOXIA-INDUCIBLE FACTOR 1 ALPHA INHIBITOR-RELATED"/>
    <property type="match status" value="1"/>
</dbReference>
<dbReference type="InterPro" id="IPR041667">
    <property type="entry name" value="Cupin_8"/>
</dbReference>
<reference evidence="2" key="1">
    <citation type="submission" date="2022-02" db="EMBL/GenBank/DDBJ databases">
        <title>Emergence and expansion in Europe of a Vibrio aestuarianus clonal complex pathogenic for oysters.</title>
        <authorList>
            <person name="Mesnil A."/>
            <person name="Travers M.-A."/>
        </authorList>
    </citation>
    <scope>NUCLEOTIDE SEQUENCE</scope>
    <source>
        <strain evidence="2">19_064_11T1</strain>
    </source>
</reference>
<sequence>MQNQFTVDEVDKGIAREAFLTHYVAKNQPLIIRGYARDWPALTRWDVDTLRMHFGHLNVLCSQSETHKHPDLTNARHNRHIPKPLKMSDYLDRIVVGPAQETAKLALNRLIFDSGEQCQYRHHIDLSPLAEDFTQPALIDGASFEIGVLWMQAQLTQSWLHTDAFENLFVQVQGKKRFMLYAPQEAGSLYNTRKYGAYCEVNAFEPDLAEHPLYENAHATEVMLEAGDMLYLPAFWFHAVESLDTFNISMNWWHRADALAVSQPSLQFLLKKSGERAQEQLHSAQERKAFMDAMDKLNEIISCPEQACLSSYYR</sequence>
<dbReference type="InterPro" id="IPR003347">
    <property type="entry name" value="JmjC_dom"/>
</dbReference>
<gene>
    <name evidence="2" type="ORF">L9W94_01650</name>
</gene>
<organism evidence="2 3">
    <name type="scientific">Vibrio aestuarianus</name>
    <dbReference type="NCBI Taxonomy" id="28171"/>
    <lineage>
        <taxon>Bacteria</taxon>
        <taxon>Pseudomonadati</taxon>
        <taxon>Pseudomonadota</taxon>
        <taxon>Gammaproteobacteria</taxon>
        <taxon>Vibrionales</taxon>
        <taxon>Vibrionaceae</taxon>
        <taxon>Vibrio</taxon>
    </lineage>
</organism>
<dbReference type="SUPFAM" id="SSF51197">
    <property type="entry name" value="Clavaminate synthase-like"/>
    <property type="match status" value="1"/>
</dbReference>
<dbReference type="SMART" id="SM00558">
    <property type="entry name" value="JmjC"/>
    <property type="match status" value="1"/>
</dbReference>
<dbReference type="EMBL" id="JAKNBA010000002">
    <property type="protein sequence ID" value="MDE1240865.1"/>
    <property type="molecule type" value="Genomic_DNA"/>
</dbReference>
<dbReference type="PANTHER" id="PTHR12461:SF105">
    <property type="entry name" value="HYPOXIA-INDUCIBLE FACTOR 1-ALPHA INHIBITOR"/>
    <property type="match status" value="1"/>
</dbReference>
<accession>A0A9X4EY45</accession>
<name>A0A9X4EY45_9VIBR</name>
<dbReference type="PROSITE" id="PS51184">
    <property type="entry name" value="JMJC"/>
    <property type="match status" value="1"/>
</dbReference>
<comment type="caution">
    <text evidence="2">The sequence shown here is derived from an EMBL/GenBank/DDBJ whole genome shotgun (WGS) entry which is preliminary data.</text>
</comment>
<feature type="domain" description="JmjC" evidence="1">
    <location>
        <begin position="124"/>
        <end position="269"/>
    </location>
</feature>
<protein>
    <submittedName>
        <fullName evidence="2">Cupin-like domain-containing protein</fullName>
    </submittedName>
</protein>
<proteinExistence type="predicted"/>